<dbReference type="AlphaFoldDB" id="A0A0G1JM14"/>
<dbReference type="Proteomes" id="UP000034835">
    <property type="component" value="Unassembled WGS sequence"/>
</dbReference>
<dbReference type="STRING" id="1618384.UW68_C0038G0005"/>
<evidence type="ECO:0000313" key="1">
    <source>
        <dbReference type="EMBL" id="KKT72410.1"/>
    </source>
</evidence>
<dbReference type="EMBL" id="LCJG01000038">
    <property type="protein sequence ID" value="KKT72410.1"/>
    <property type="molecule type" value="Genomic_DNA"/>
</dbReference>
<accession>A0A0G1JM14</accession>
<evidence type="ECO:0000313" key="2">
    <source>
        <dbReference type="Proteomes" id="UP000034835"/>
    </source>
</evidence>
<gene>
    <name evidence="1" type="ORF">UW68_C0038G0005</name>
</gene>
<sequence>MHYESVAQLDRAIACGAIGRAFESHRAHFLEGGQDGNALVSKTNALLG</sequence>
<name>A0A0G1JM14_9BACT</name>
<comment type="caution">
    <text evidence="1">The sequence shown here is derived from an EMBL/GenBank/DDBJ whole genome shotgun (WGS) entry which is preliminary data.</text>
</comment>
<proteinExistence type="predicted"/>
<organism evidence="1 2">
    <name type="scientific">Candidatus Collierbacteria bacterium GW2011_GWB1_44_6</name>
    <dbReference type="NCBI Taxonomy" id="1618384"/>
    <lineage>
        <taxon>Bacteria</taxon>
        <taxon>Candidatus Collieribacteriota</taxon>
    </lineage>
</organism>
<reference evidence="1 2" key="1">
    <citation type="journal article" date="2015" name="Nature">
        <title>rRNA introns, odd ribosomes, and small enigmatic genomes across a large radiation of phyla.</title>
        <authorList>
            <person name="Brown C.T."/>
            <person name="Hug L.A."/>
            <person name="Thomas B.C."/>
            <person name="Sharon I."/>
            <person name="Castelle C.J."/>
            <person name="Singh A."/>
            <person name="Wilkins M.J."/>
            <person name="Williams K.H."/>
            <person name="Banfield J.F."/>
        </authorList>
    </citation>
    <scope>NUCLEOTIDE SEQUENCE [LARGE SCALE GENOMIC DNA]</scope>
</reference>
<protein>
    <submittedName>
        <fullName evidence="1">Uncharacterized protein</fullName>
    </submittedName>
</protein>
<dbReference type="AntiFam" id="ANF00013">
    <property type="entry name" value="tRNA translation"/>
</dbReference>